<keyword evidence="8" id="KW-0408">Iron</keyword>
<dbReference type="SUPFAM" id="SSF55856">
    <property type="entry name" value="Cytochrome b5-like heme/steroid binding domain"/>
    <property type="match status" value="1"/>
</dbReference>
<dbReference type="FunFam" id="3.10.120.10:FF:000007">
    <property type="entry name" value="Sulfite oxidase, mitochondrial"/>
    <property type="match status" value="1"/>
</dbReference>
<dbReference type="GO" id="GO:0016717">
    <property type="term" value="F:oxidoreductase activity, acting on paired donors, with oxidation of a pair of donors resulting in the reduction of molecular oxygen to two molecules of water"/>
    <property type="evidence" value="ECO:0007669"/>
    <property type="project" value="TreeGrafter"/>
</dbReference>
<dbReference type="STRING" id="10195.A0A3M7QJD4"/>
<accession>A0A3M7QJD4</accession>
<comment type="subcellular location">
    <subcellularLocation>
        <location evidence="1">Membrane</location>
        <topology evidence="1">Multi-pass membrane protein</topology>
    </subcellularLocation>
</comment>
<dbReference type="InterPro" id="IPR001199">
    <property type="entry name" value="Cyt_B5-like_heme/steroid-bd"/>
</dbReference>
<keyword evidence="4 11" id="KW-0812">Transmembrane</keyword>
<dbReference type="PANTHER" id="PTHR19353:SF88">
    <property type="entry name" value="DELTA(5) FATTY ACID DESATURASE FAT-4"/>
    <property type="match status" value="1"/>
</dbReference>
<dbReference type="GO" id="GO:0020037">
    <property type="term" value="F:heme binding"/>
    <property type="evidence" value="ECO:0007669"/>
    <property type="project" value="InterPro"/>
</dbReference>
<keyword evidence="10 11" id="KW-0472">Membrane</keyword>
<feature type="transmembrane region" description="Helical" evidence="11">
    <location>
        <begin position="146"/>
        <end position="166"/>
    </location>
</feature>
<dbReference type="PIRSF" id="PIRSF015921">
    <property type="entry name" value="FA_sphinglp_des"/>
    <property type="match status" value="1"/>
</dbReference>
<evidence type="ECO:0000313" key="14">
    <source>
        <dbReference type="Proteomes" id="UP000276133"/>
    </source>
</evidence>
<evidence type="ECO:0000256" key="10">
    <source>
        <dbReference type="ARBA" id="ARBA00023136"/>
    </source>
</evidence>
<dbReference type="Pfam" id="PF00487">
    <property type="entry name" value="FA_desaturase"/>
    <property type="match status" value="1"/>
</dbReference>
<keyword evidence="9" id="KW-0443">Lipid metabolism</keyword>
<keyword evidence="5" id="KW-0479">Metal-binding</keyword>
<feature type="transmembrane region" description="Helical" evidence="11">
    <location>
        <begin position="172"/>
        <end position="190"/>
    </location>
</feature>
<comment type="caution">
    <text evidence="13">The sequence shown here is derived from an EMBL/GenBank/DDBJ whole genome shotgun (WGS) entry which is preliminary data.</text>
</comment>
<dbReference type="InterPro" id="IPR012171">
    <property type="entry name" value="Fatty_acid_desaturase"/>
</dbReference>
<dbReference type="PRINTS" id="PR00363">
    <property type="entry name" value="CYTOCHROMEB5"/>
</dbReference>
<keyword evidence="14" id="KW-1185">Reference proteome</keyword>
<evidence type="ECO:0000256" key="7">
    <source>
        <dbReference type="ARBA" id="ARBA00023002"/>
    </source>
</evidence>
<evidence type="ECO:0000256" key="8">
    <source>
        <dbReference type="ARBA" id="ARBA00023004"/>
    </source>
</evidence>
<dbReference type="AlphaFoldDB" id="A0A3M7QJD4"/>
<keyword evidence="3" id="KW-0349">Heme</keyword>
<proteinExistence type="inferred from homology"/>
<sequence length="469" mass="55002">MGKGANNLLSADLNNLATEPLPKTLISWDEVKKHNTKDNCWIVVNNFVYNVTSFKKNHPGGAKIIEFYAGQDATEVFNAFHKDFDRVFKFAKCYKIGQIDPNDKSNEKLSPDVKEKVEKEIAIRKDFKDVKEAAEKMGLFKPSYTFYFLHGIHIVLFQMLGYYILLNYGSKSWAAVLLALACNVIAEAQAGWAQHDYGHSSMLSKPKHNNYVHLFFMGFIKGASADWWTYMHNMHHAKPNVIEKDPDVRLEPFFVVGTVEPRRRAEKNVKQKKKNYYPFTIQQYLFPIAAPLLFPLLFQWTTIRHAIRRNKYLDLVSMVPMYILHFWVTYATFQSVLKCAVYFFFVRLFESAWFTWVSQCNHIVMDVHDDVDYDSWLHLQIKATCNIEKSWFNDWYTGHLNFQIEHHLFPTMPRHNLYKIQPLVKSLCEKHGVSYVIKPLWRAFYDILLSLKKSGQLWKEAYDELISSL</sequence>
<feature type="transmembrane region" description="Helical" evidence="11">
    <location>
        <begin position="211"/>
        <end position="230"/>
    </location>
</feature>
<dbReference type="PANTHER" id="PTHR19353">
    <property type="entry name" value="FATTY ACID DESATURASE 2"/>
    <property type="match status" value="1"/>
</dbReference>
<comment type="similarity">
    <text evidence="2">Belongs to the fatty acid desaturase type 1 family.</text>
</comment>
<dbReference type="InterPro" id="IPR005804">
    <property type="entry name" value="FA_desaturase_dom"/>
</dbReference>
<dbReference type="InterPro" id="IPR036400">
    <property type="entry name" value="Cyt_B5-like_heme/steroid_sf"/>
</dbReference>
<evidence type="ECO:0000256" key="9">
    <source>
        <dbReference type="ARBA" id="ARBA00023098"/>
    </source>
</evidence>
<protein>
    <submittedName>
        <fullName evidence="13">Fatty acid desaturase 2</fullName>
    </submittedName>
</protein>
<dbReference type="PROSITE" id="PS50255">
    <property type="entry name" value="CYTOCHROME_B5_2"/>
    <property type="match status" value="1"/>
</dbReference>
<evidence type="ECO:0000256" key="2">
    <source>
        <dbReference type="ARBA" id="ARBA00009295"/>
    </source>
</evidence>
<dbReference type="GO" id="GO:0006629">
    <property type="term" value="P:lipid metabolic process"/>
    <property type="evidence" value="ECO:0007669"/>
    <property type="project" value="UniProtKB-KW"/>
</dbReference>
<evidence type="ECO:0000313" key="13">
    <source>
        <dbReference type="EMBL" id="RNA11075.1"/>
    </source>
</evidence>
<dbReference type="EMBL" id="REGN01006049">
    <property type="protein sequence ID" value="RNA11075.1"/>
    <property type="molecule type" value="Genomic_DNA"/>
</dbReference>
<evidence type="ECO:0000259" key="12">
    <source>
        <dbReference type="PROSITE" id="PS50255"/>
    </source>
</evidence>
<dbReference type="GO" id="GO:0016020">
    <property type="term" value="C:membrane"/>
    <property type="evidence" value="ECO:0007669"/>
    <property type="project" value="UniProtKB-SubCell"/>
</dbReference>
<dbReference type="InterPro" id="IPR018506">
    <property type="entry name" value="Cyt_B5_heme-BS"/>
</dbReference>
<evidence type="ECO:0000256" key="3">
    <source>
        <dbReference type="ARBA" id="ARBA00022617"/>
    </source>
</evidence>
<keyword evidence="6 11" id="KW-1133">Transmembrane helix</keyword>
<feature type="domain" description="Cytochrome b5 heme-binding" evidence="12">
    <location>
        <begin position="23"/>
        <end position="100"/>
    </location>
</feature>
<feature type="transmembrane region" description="Helical" evidence="11">
    <location>
        <begin position="281"/>
        <end position="300"/>
    </location>
</feature>
<dbReference type="OrthoDB" id="260091at2759"/>
<evidence type="ECO:0000256" key="6">
    <source>
        <dbReference type="ARBA" id="ARBA00022989"/>
    </source>
</evidence>
<dbReference type="Gene3D" id="3.10.120.10">
    <property type="entry name" value="Cytochrome b5-like heme/steroid binding domain"/>
    <property type="match status" value="1"/>
</dbReference>
<evidence type="ECO:0000256" key="5">
    <source>
        <dbReference type="ARBA" id="ARBA00022723"/>
    </source>
</evidence>
<reference evidence="13 14" key="1">
    <citation type="journal article" date="2018" name="Sci. Rep.">
        <title>Genomic signatures of local adaptation to the degree of environmental predictability in rotifers.</title>
        <authorList>
            <person name="Franch-Gras L."/>
            <person name="Hahn C."/>
            <person name="Garcia-Roger E.M."/>
            <person name="Carmona M.J."/>
            <person name="Serra M."/>
            <person name="Gomez A."/>
        </authorList>
    </citation>
    <scope>NUCLEOTIDE SEQUENCE [LARGE SCALE GENOMIC DNA]</scope>
    <source>
        <strain evidence="13">HYR1</strain>
    </source>
</reference>
<organism evidence="13 14">
    <name type="scientific">Brachionus plicatilis</name>
    <name type="common">Marine rotifer</name>
    <name type="synonym">Brachionus muelleri</name>
    <dbReference type="NCBI Taxonomy" id="10195"/>
    <lineage>
        <taxon>Eukaryota</taxon>
        <taxon>Metazoa</taxon>
        <taxon>Spiralia</taxon>
        <taxon>Gnathifera</taxon>
        <taxon>Rotifera</taxon>
        <taxon>Eurotatoria</taxon>
        <taxon>Monogononta</taxon>
        <taxon>Pseudotrocha</taxon>
        <taxon>Ploima</taxon>
        <taxon>Brachionidae</taxon>
        <taxon>Brachionus</taxon>
    </lineage>
</organism>
<evidence type="ECO:0000256" key="11">
    <source>
        <dbReference type="SAM" id="Phobius"/>
    </source>
</evidence>
<dbReference type="SMART" id="SM01117">
    <property type="entry name" value="Cyt-b5"/>
    <property type="match status" value="1"/>
</dbReference>
<dbReference type="Proteomes" id="UP000276133">
    <property type="component" value="Unassembled WGS sequence"/>
</dbReference>
<dbReference type="Pfam" id="PF00173">
    <property type="entry name" value="Cyt-b5"/>
    <property type="match status" value="1"/>
</dbReference>
<evidence type="ECO:0000256" key="4">
    <source>
        <dbReference type="ARBA" id="ARBA00022692"/>
    </source>
</evidence>
<keyword evidence="7" id="KW-0560">Oxidoreductase</keyword>
<gene>
    <name evidence="13" type="ORF">BpHYR1_018198</name>
</gene>
<name>A0A3M7QJD4_BRAPC</name>
<evidence type="ECO:0000256" key="1">
    <source>
        <dbReference type="ARBA" id="ARBA00004141"/>
    </source>
</evidence>
<dbReference type="PROSITE" id="PS00191">
    <property type="entry name" value="CYTOCHROME_B5_1"/>
    <property type="match status" value="1"/>
</dbReference>
<dbReference type="CDD" id="cd03506">
    <property type="entry name" value="Delta6-FADS-like"/>
    <property type="match status" value="1"/>
</dbReference>
<dbReference type="GO" id="GO:0046872">
    <property type="term" value="F:metal ion binding"/>
    <property type="evidence" value="ECO:0007669"/>
    <property type="project" value="UniProtKB-KW"/>
</dbReference>